<dbReference type="InterPro" id="IPR036282">
    <property type="entry name" value="Glutathione-S-Trfase_C_sf"/>
</dbReference>
<dbReference type="Pfam" id="PF10568">
    <property type="entry name" value="Tom37"/>
    <property type="match status" value="1"/>
</dbReference>
<gene>
    <name evidence="10" type="ORF">OHC33_006699</name>
</gene>
<keyword evidence="3" id="KW-0813">Transport</keyword>
<keyword evidence="11" id="KW-1185">Reference proteome</keyword>
<dbReference type="InterPro" id="IPR033468">
    <property type="entry name" value="Metaxin_GST"/>
</dbReference>
<dbReference type="GO" id="GO:0015031">
    <property type="term" value="P:protein transport"/>
    <property type="evidence" value="ECO:0007669"/>
    <property type="project" value="UniProtKB-KW"/>
</dbReference>
<dbReference type="Gene3D" id="1.20.1050.10">
    <property type="match status" value="1"/>
</dbReference>
<organism evidence="10 11">
    <name type="scientific">Knufia fluminis</name>
    <dbReference type="NCBI Taxonomy" id="191047"/>
    <lineage>
        <taxon>Eukaryota</taxon>
        <taxon>Fungi</taxon>
        <taxon>Dikarya</taxon>
        <taxon>Ascomycota</taxon>
        <taxon>Pezizomycotina</taxon>
        <taxon>Eurotiomycetes</taxon>
        <taxon>Chaetothyriomycetidae</taxon>
        <taxon>Chaetothyriales</taxon>
        <taxon>Trichomeriaceae</taxon>
        <taxon>Knufia</taxon>
    </lineage>
</organism>
<evidence type="ECO:0000256" key="1">
    <source>
        <dbReference type="ARBA" id="ARBA00004294"/>
    </source>
</evidence>
<evidence type="ECO:0000259" key="9">
    <source>
        <dbReference type="Pfam" id="PF17171"/>
    </source>
</evidence>
<dbReference type="AlphaFoldDB" id="A0AAN8F6E1"/>
<dbReference type="GO" id="GO:0001401">
    <property type="term" value="C:SAM complex"/>
    <property type="evidence" value="ECO:0007669"/>
    <property type="project" value="InterPro"/>
</dbReference>
<dbReference type="InterPro" id="IPR050931">
    <property type="entry name" value="Mito_Protein_Transport_Metaxin"/>
</dbReference>
<dbReference type="InterPro" id="IPR019564">
    <property type="entry name" value="Sam37/metaxin_N"/>
</dbReference>
<feature type="domain" description="Metaxin glutathione S-transferase" evidence="9">
    <location>
        <begin position="225"/>
        <end position="281"/>
    </location>
</feature>
<comment type="similarity">
    <text evidence="2">Belongs to the metaxin family.</text>
</comment>
<comment type="caution">
    <text evidence="10">The sequence shown here is derived from an EMBL/GenBank/DDBJ whole genome shotgun (WGS) entry which is preliminary data.</text>
</comment>
<keyword evidence="7" id="KW-0472">Membrane</keyword>
<keyword evidence="5" id="KW-0653">Protein transport</keyword>
<evidence type="ECO:0000256" key="4">
    <source>
        <dbReference type="ARBA" id="ARBA00022787"/>
    </source>
</evidence>
<evidence type="ECO:0008006" key="12">
    <source>
        <dbReference type="Google" id="ProtNLM"/>
    </source>
</evidence>
<evidence type="ECO:0000313" key="10">
    <source>
        <dbReference type="EMBL" id="KAK5952226.1"/>
    </source>
</evidence>
<evidence type="ECO:0000256" key="3">
    <source>
        <dbReference type="ARBA" id="ARBA00022448"/>
    </source>
</evidence>
<evidence type="ECO:0000256" key="5">
    <source>
        <dbReference type="ARBA" id="ARBA00022927"/>
    </source>
</evidence>
<dbReference type="Proteomes" id="UP001316803">
    <property type="component" value="Unassembled WGS sequence"/>
</dbReference>
<reference evidence="10 11" key="1">
    <citation type="submission" date="2022-12" db="EMBL/GenBank/DDBJ databases">
        <title>Genomic features and morphological characterization of a novel Knufia sp. strain isolated from spacecraft assembly facility.</title>
        <authorList>
            <person name="Teixeira M."/>
            <person name="Chander A.M."/>
            <person name="Stajich J.E."/>
            <person name="Venkateswaran K."/>
        </authorList>
    </citation>
    <scope>NUCLEOTIDE SEQUENCE [LARGE SCALE GENOMIC DNA]</scope>
    <source>
        <strain evidence="10 11">FJI-L2-BK-P2</strain>
    </source>
</reference>
<evidence type="ECO:0000256" key="7">
    <source>
        <dbReference type="ARBA" id="ARBA00023136"/>
    </source>
</evidence>
<dbReference type="Pfam" id="PF17171">
    <property type="entry name" value="GST_C_6"/>
    <property type="match status" value="1"/>
</dbReference>
<keyword evidence="6" id="KW-0496">Mitochondrion</keyword>
<sequence>MIELHIYGPAFGLPSIDTGCLAAVALLQQSVSPEEWVLVPSNDPTISPFDELPALKTSDKTSPTWIAGFRSIASYITNEIAASKLSGTDKPVSFDLSDQQNADSEAYLSFLESRGLPLLDLSLYVSSDNYTTITRSTLSHILPWPQSWTIPQRLRDVARKRSEHLGLSGLDVDATREKELKKENEGLSGAIPKSLRLPKKSVTSLLGSSAEQTRFRLEAVTADFFEPLEELLGDKNYFLGDEMTVLDCFALAVLSQMSNGDLPQPWLSEALEKHTNLRRWTAENKDRVFGIASQIPRREVGERSWLKVVQDVINSIAESSPISMAGSVTRHSRPDSKESSLSKFERKHAFHLQKRNQQNTIREIVTACVSSAGLVGVMAYLSILTLRWPTLSRSQPARQTFGEAGSFLGLR</sequence>
<evidence type="ECO:0000259" key="8">
    <source>
        <dbReference type="Pfam" id="PF10568"/>
    </source>
</evidence>
<feature type="domain" description="Mitochondrial outer membrane transport complex Sam37/metaxin N-terminal" evidence="8">
    <location>
        <begin position="20"/>
        <end position="155"/>
    </location>
</feature>
<evidence type="ECO:0000256" key="6">
    <source>
        <dbReference type="ARBA" id="ARBA00023128"/>
    </source>
</evidence>
<proteinExistence type="inferred from homology"/>
<keyword evidence="4" id="KW-1000">Mitochondrion outer membrane</keyword>
<dbReference type="PANTHER" id="PTHR12289:SF41">
    <property type="entry name" value="FAILED AXON CONNECTIONS-RELATED"/>
    <property type="match status" value="1"/>
</dbReference>
<dbReference type="PANTHER" id="PTHR12289">
    <property type="entry name" value="METAXIN RELATED"/>
    <property type="match status" value="1"/>
</dbReference>
<accession>A0AAN8F6E1</accession>
<comment type="subcellular location">
    <subcellularLocation>
        <location evidence="1">Mitochondrion outer membrane</location>
    </subcellularLocation>
</comment>
<name>A0AAN8F6E1_9EURO</name>
<evidence type="ECO:0000313" key="11">
    <source>
        <dbReference type="Proteomes" id="UP001316803"/>
    </source>
</evidence>
<dbReference type="SUPFAM" id="SSF47616">
    <property type="entry name" value="GST C-terminal domain-like"/>
    <property type="match status" value="1"/>
</dbReference>
<dbReference type="CDD" id="cd03078">
    <property type="entry name" value="GST_N_Metaxin1_like"/>
    <property type="match status" value="1"/>
</dbReference>
<dbReference type="EMBL" id="JAKLMC020000016">
    <property type="protein sequence ID" value="KAK5952226.1"/>
    <property type="molecule type" value="Genomic_DNA"/>
</dbReference>
<evidence type="ECO:0000256" key="2">
    <source>
        <dbReference type="ARBA" id="ARBA00009170"/>
    </source>
</evidence>
<protein>
    <recommendedName>
        <fullName evidence="12">Mitochondrial outer membrane transport complex Sam37/metaxin N-terminal domain-containing protein</fullName>
    </recommendedName>
</protein>
<dbReference type="GO" id="GO:0007005">
    <property type="term" value="P:mitochondrion organization"/>
    <property type="evidence" value="ECO:0007669"/>
    <property type="project" value="TreeGrafter"/>
</dbReference>